<gene>
    <name evidence="10" type="ORF">BC05F1_05669</name>
</gene>
<dbReference type="CDD" id="cd04187">
    <property type="entry name" value="DPM1_like_bac"/>
    <property type="match status" value="1"/>
</dbReference>
<sequence length="335" mass="38821">MKTITILVPAYNEEEVLDQLYSRLTGVFQGIPNYNFEILFVNDGSKDRTLDIIKEFRVNDKRISYVDLSRNFGKETAMIAGLDHAIGDAVIIIDADLQDPPELIPEMIKYWEQGYDDIYAKRRSRSGESWAKKWTAGKFYSLLKKTTRIPIQENTGDFRLLDRRCVEALKKIRETQRYTKGMFSWIGYNKKEILFDRDPRAAGETKWNYFKLMDLAIEGITSFTTAPLRLASFMGFTVSFLAFIYMIWIIIKTLMYGESVNGYPSMMTAILFIGGVQLISIGIIGEYLGRIFNETKQRPLYFVDEYNDDKVMNIDGDQKMAKLYSVEDRKVKSNH</sequence>
<evidence type="ECO:0000256" key="1">
    <source>
        <dbReference type="ARBA" id="ARBA00004651"/>
    </source>
</evidence>
<protein>
    <submittedName>
        <fullName evidence="10">JexC protein</fullName>
    </submittedName>
</protein>
<evidence type="ECO:0000259" key="9">
    <source>
        <dbReference type="Pfam" id="PF00535"/>
    </source>
</evidence>
<evidence type="ECO:0000313" key="11">
    <source>
        <dbReference type="Proteomes" id="UP000196052"/>
    </source>
</evidence>
<dbReference type="RefSeq" id="WP_088123644.1">
    <property type="nucleotide sequence ID" value="NZ_FMBE01000017.1"/>
</dbReference>
<comment type="similarity">
    <text evidence="8">Belongs to the glycosyltransferase 2 family. GtrB subfamily.</text>
</comment>
<evidence type="ECO:0000256" key="8">
    <source>
        <dbReference type="ARBA" id="ARBA00038152"/>
    </source>
</evidence>
<organism evidence="10 11">
    <name type="scientific">Bacillus wiedmannii</name>
    <dbReference type="NCBI Taxonomy" id="1890302"/>
    <lineage>
        <taxon>Bacteria</taxon>
        <taxon>Bacillati</taxon>
        <taxon>Bacillota</taxon>
        <taxon>Bacilli</taxon>
        <taxon>Bacillales</taxon>
        <taxon>Bacillaceae</taxon>
        <taxon>Bacillus</taxon>
        <taxon>Bacillus cereus group</taxon>
    </lineage>
</organism>
<dbReference type="AlphaFoldDB" id="A0A1C4GBD5"/>
<evidence type="ECO:0000256" key="2">
    <source>
        <dbReference type="ARBA" id="ARBA00022475"/>
    </source>
</evidence>
<evidence type="ECO:0000256" key="3">
    <source>
        <dbReference type="ARBA" id="ARBA00022676"/>
    </source>
</evidence>
<dbReference type="Pfam" id="PF00535">
    <property type="entry name" value="Glycos_transf_2"/>
    <property type="match status" value="1"/>
</dbReference>
<proteinExistence type="inferred from homology"/>
<dbReference type="PANTHER" id="PTHR48090">
    <property type="entry name" value="UNDECAPRENYL-PHOSPHATE 4-DEOXY-4-FORMAMIDO-L-ARABINOSE TRANSFERASE-RELATED"/>
    <property type="match status" value="1"/>
</dbReference>
<comment type="subcellular location">
    <subcellularLocation>
        <location evidence="1">Cell membrane</location>
        <topology evidence="1">Multi-pass membrane protein</topology>
    </subcellularLocation>
</comment>
<dbReference type="EMBL" id="FMBE01000017">
    <property type="protein sequence ID" value="SCC65502.1"/>
    <property type="molecule type" value="Genomic_DNA"/>
</dbReference>
<reference evidence="11" key="1">
    <citation type="submission" date="2016-08" db="EMBL/GenBank/DDBJ databases">
        <authorList>
            <person name="Loux V."/>
            <person name="Rue O."/>
        </authorList>
    </citation>
    <scope>NUCLEOTIDE SEQUENCE [LARGE SCALE GENOMIC DNA]</scope>
    <source>
        <strain evidence="11">INRA Bc05-F1</strain>
    </source>
</reference>
<dbReference type="FunFam" id="3.90.550.10:FF:000079">
    <property type="entry name" value="Probable glycosyl transferase"/>
    <property type="match status" value="1"/>
</dbReference>
<keyword evidence="5" id="KW-0812">Transmembrane</keyword>
<evidence type="ECO:0000256" key="7">
    <source>
        <dbReference type="ARBA" id="ARBA00023136"/>
    </source>
</evidence>
<dbReference type="InterPro" id="IPR029044">
    <property type="entry name" value="Nucleotide-diphossugar_trans"/>
</dbReference>
<dbReference type="GO" id="GO:0016757">
    <property type="term" value="F:glycosyltransferase activity"/>
    <property type="evidence" value="ECO:0007669"/>
    <property type="project" value="UniProtKB-KW"/>
</dbReference>
<dbReference type="InterPro" id="IPR001173">
    <property type="entry name" value="Glyco_trans_2-like"/>
</dbReference>
<dbReference type="InterPro" id="IPR050256">
    <property type="entry name" value="Glycosyltransferase_2"/>
</dbReference>
<keyword evidence="3" id="KW-0328">Glycosyltransferase</keyword>
<dbReference type="SUPFAM" id="SSF53448">
    <property type="entry name" value="Nucleotide-diphospho-sugar transferases"/>
    <property type="match status" value="1"/>
</dbReference>
<dbReference type="PANTHER" id="PTHR48090:SF8">
    <property type="entry name" value="GLYCOSYLTRANSFERASE CSBB-RELATED"/>
    <property type="match status" value="1"/>
</dbReference>
<dbReference type="GO" id="GO:0005886">
    <property type="term" value="C:plasma membrane"/>
    <property type="evidence" value="ECO:0007669"/>
    <property type="project" value="UniProtKB-SubCell"/>
</dbReference>
<evidence type="ECO:0000313" key="10">
    <source>
        <dbReference type="EMBL" id="SCC65502.1"/>
    </source>
</evidence>
<dbReference type="Proteomes" id="UP000196052">
    <property type="component" value="Unassembled WGS sequence"/>
</dbReference>
<accession>A0A1C4GBD5</accession>
<dbReference type="Gene3D" id="3.90.550.10">
    <property type="entry name" value="Spore Coat Polysaccharide Biosynthesis Protein SpsA, Chain A"/>
    <property type="match status" value="1"/>
</dbReference>
<evidence type="ECO:0000256" key="6">
    <source>
        <dbReference type="ARBA" id="ARBA00022989"/>
    </source>
</evidence>
<keyword evidence="6" id="KW-1133">Transmembrane helix</keyword>
<keyword evidence="2" id="KW-1003">Cell membrane</keyword>
<accession>A0A2C4L6G6</accession>
<keyword evidence="4" id="KW-0808">Transferase</keyword>
<keyword evidence="7" id="KW-0472">Membrane</keyword>
<evidence type="ECO:0000256" key="5">
    <source>
        <dbReference type="ARBA" id="ARBA00022692"/>
    </source>
</evidence>
<feature type="domain" description="Glycosyltransferase 2-like" evidence="9">
    <location>
        <begin position="5"/>
        <end position="167"/>
    </location>
</feature>
<name>A0A1C4GBD5_9BACI</name>
<evidence type="ECO:0000256" key="4">
    <source>
        <dbReference type="ARBA" id="ARBA00022679"/>
    </source>
</evidence>